<sequence length="726" mass="78815">MTVPLPGLEDNTEQRLEWGNDLVRVVIAHGPHTAPRLVALWHTGEGRPDLGSLRRSALPVLEVAALGDGRTGTSGKRHVDGAAAQRMRLGDVEEEQAGPVRQLRLHLADAESGLRATVHYELADPIPVLRTWAELTSDGELVLDHVTTGVVSGLGHAACWEDELAVWEAANPWSGEFRWRRSTLAERGLYDVGMVRFGQVGSKNRISLTSTGAWSTSEHLAMGLVEDTRTGRMLAWQVETSGAWHAELGDRYDDVYLAAMGPTAHEHQWAGRLAASSGFTSVPVSLAVVPGDAAGPEATLGAVGAALTEHRRRIRRQHLDHQTLPVVYNDFLNALMSDPTTERELPLIDAAADVGAEYYVIDAGWYDDERGGWWDSVGEWEPSSTRFPDGGLGGLVDRIRTRGMRPGLWLEPEVVGVRSPVARTLPDAAFFQRHGRRVAEWGRYQLDLRHPAAREHLDTVVDRLVDTFGLAYLKLDHNIDIGPGTDAGTGEAPGTGLLEHGGAFLDWVGAVMDRHPGLVIEGCAAGGSRTDPATGSVFPVQSVTDQQDYRATPPIAAAAPLALPPEQAGVWACVDGTMDREQLAFSLVTALLARVHLTGRIDTLDAGQRAVVREALAAYRAIRSAVGRSVPVWPLGLPGWRDPWIVQGARDRDRLYLAVWRRGGQDDGAPDTLRVPLPCRLADENVEVLYPRWGGEAVAVLDDGRALELKLPALTSARLLRVRVAS</sequence>
<reference evidence="3 4" key="1">
    <citation type="submission" date="2019-02" db="EMBL/GenBank/DDBJ databases">
        <title>Draft genome sequences of novel Actinobacteria.</title>
        <authorList>
            <person name="Sahin N."/>
            <person name="Ay H."/>
            <person name="Saygin H."/>
        </authorList>
    </citation>
    <scope>NUCLEOTIDE SEQUENCE [LARGE SCALE GENOMIC DNA]</scope>
    <source>
        <strain evidence="3 4">8K307</strain>
    </source>
</reference>
<dbReference type="InterPro" id="IPR038417">
    <property type="entry name" value="Alpga-gal_N_sf"/>
</dbReference>
<accession>A0A4R5AJA2</accession>
<dbReference type="SUPFAM" id="SSF51445">
    <property type="entry name" value="(Trans)glycosidases"/>
    <property type="match status" value="1"/>
</dbReference>
<dbReference type="OrthoDB" id="9758822at2"/>
<organism evidence="3 4">
    <name type="scientific">Jiangella aurantiaca</name>
    <dbReference type="NCBI Taxonomy" id="2530373"/>
    <lineage>
        <taxon>Bacteria</taxon>
        <taxon>Bacillati</taxon>
        <taxon>Actinomycetota</taxon>
        <taxon>Actinomycetes</taxon>
        <taxon>Jiangellales</taxon>
        <taxon>Jiangellaceae</taxon>
        <taxon>Jiangella</taxon>
    </lineage>
</organism>
<dbReference type="GO" id="GO:0016052">
    <property type="term" value="P:carbohydrate catabolic process"/>
    <property type="evidence" value="ECO:0007669"/>
    <property type="project" value="InterPro"/>
</dbReference>
<dbReference type="InterPro" id="IPR050985">
    <property type="entry name" value="Alpha-glycosidase_related"/>
</dbReference>
<dbReference type="EMBL" id="SMLB01000002">
    <property type="protein sequence ID" value="TDD72723.1"/>
    <property type="molecule type" value="Genomic_DNA"/>
</dbReference>
<protein>
    <submittedName>
        <fullName evidence="3">Alpha-galactosidase</fullName>
    </submittedName>
</protein>
<keyword evidence="4" id="KW-1185">Reference proteome</keyword>
<dbReference type="Gene3D" id="2.70.98.60">
    <property type="entry name" value="alpha-galactosidase from lactobacil brevis"/>
    <property type="match status" value="1"/>
</dbReference>
<comment type="caution">
    <text evidence="3">The sequence shown here is derived from an EMBL/GenBank/DDBJ whole genome shotgun (WGS) entry which is preliminary data.</text>
</comment>
<keyword evidence="1" id="KW-0378">Hydrolase</keyword>
<evidence type="ECO:0000256" key="1">
    <source>
        <dbReference type="ARBA" id="ARBA00022801"/>
    </source>
</evidence>
<evidence type="ECO:0000313" key="3">
    <source>
        <dbReference type="EMBL" id="TDD72723.1"/>
    </source>
</evidence>
<dbReference type="RefSeq" id="WP_132101440.1">
    <property type="nucleotide sequence ID" value="NZ_SMLB01000002.1"/>
</dbReference>
<name>A0A4R5AJA2_9ACTN</name>
<dbReference type="GO" id="GO:0004557">
    <property type="term" value="F:alpha-galactosidase activity"/>
    <property type="evidence" value="ECO:0007669"/>
    <property type="project" value="InterPro"/>
</dbReference>
<dbReference type="Proteomes" id="UP000295217">
    <property type="component" value="Unassembled WGS sequence"/>
</dbReference>
<dbReference type="PANTHER" id="PTHR43053">
    <property type="entry name" value="GLYCOSIDASE FAMILY 31"/>
    <property type="match status" value="1"/>
</dbReference>
<dbReference type="InterPro" id="IPR017853">
    <property type="entry name" value="GH"/>
</dbReference>
<dbReference type="InterPro" id="IPR002252">
    <property type="entry name" value="Glyco_hydro_36"/>
</dbReference>
<dbReference type="AlphaFoldDB" id="A0A4R5AJA2"/>
<dbReference type="PRINTS" id="PR00743">
    <property type="entry name" value="GLHYDRLASE36"/>
</dbReference>
<gene>
    <name evidence="3" type="ORF">E1262_02405</name>
</gene>
<evidence type="ECO:0000256" key="2">
    <source>
        <dbReference type="ARBA" id="ARBA00023295"/>
    </source>
</evidence>
<keyword evidence="2" id="KW-0326">Glycosidase</keyword>
<dbReference type="PANTHER" id="PTHR43053:SF3">
    <property type="entry name" value="ALPHA-GALACTOSIDASE C-RELATED"/>
    <property type="match status" value="1"/>
</dbReference>
<evidence type="ECO:0000313" key="4">
    <source>
        <dbReference type="Proteomes" id="UP000295217"/>
    </source>
</evidence>
<proteinExistence type="predicted"/>
<dbReference type="CDD" id="cd14791">
    <property type="entry name" value="GH36"/>
    <property type="match status" value="1"/>
</dbReference>
<dbReference type="Gene3D" id="3.20.20.70">
    <property type="entry name" value="Aldolase class I"/>
    <property type="match status" value="1"/>
</dbReference>
<dbReference type="Pfam" id="PF02065">
    <property type="entry name" value="Melibiase"/>
    <property type="match status" value="1"/>
</dbReference>
<dbReference type="InterPro" id="IPR013785">
    <property type="entry name" value="Aldolase_TIM"/>
</dbReference>